<evidence type="ECO:0000256" key="4">
    <source>
        <dbReference type="ARBA" id="ARBA00022741"/>
    </source>
</evidence>
<dbReference type="AlphaFoldDB" id="A0A175REM2"/>
<comment type="caution">
    <text evidence="7">The sequence shown here is derived from an EMBL/GenBank/DDBJ whole genome shotgun (WGS) entry which is preliminary data.</text>
</comment>
<proteinExistence type="inferred from homology"/>
<keyword evidence="3 6" id="KW-0808">Transferase</keyword>
<accession>A0A175REM2</accession>
<comment type="catalytic activity">
    <reaction evidence="1 6">
        <text>alpha-D-ribose 1,5-bisphosphate + ATP = 5-phospho-alpha-D-ribose 1-diphosphate + ADP</text>
        <dbReference type="Rhea" id="RHEA:20109"/>
        <dbReference type="ChEBI" id="CHEBI:30616"/>
        <dbReference type="ChEBI" id="CHEBI:58017"/>
        <dbReference type="ChEBI" id="CHEBI:68688"/>
        <dbReference type="ChEBI" id="CHEBI:456216"/>
        <dbReference type="EC" id="2.7.4.23"/>
    </reaction>
</comment>
<evidence type="ECO:0000313" key="8">
    <source>
        <dbReference type="Proteomes" id="UP000078272"/>
    </source>
</evidence>
<dbReference type="STRING" id="401562.NS365_15415"/>
<comment type="pathway">
    <text evidence="2 6">Metabolic intermediate biosynthesis; 5-phospho-alpha-D-ribose 1-diphosphate biosynthesis; 5-phospho-alpha-D-ribose 1-diphosphate from D-ribose 5-phosphate (route II): step 3/3.</text>
</comment>
<dbReference type="GO" id="GO:0033863">
    <property type="term" value="F:ribose 1,5-bisphosphate phosphokinase activity"/>
    <property type="evidence" value="ECO:0007669"/>
    <property type="project" value="UniProtKB-UniRule"/>
</dbReference>
<comment type="similarity">
    <text evidence="6">Belongs to the ribose 1,5-bisphosphokinase family.</text>
</comment>
<name>A0A175REM2_9HYPH</name>
<keyword evidence="5 6" id="KW-0067">ATP-binding</keyword>
<dbReference type="EMBL" id="LDPZ01000005">
    <property type="protein sequence ID" value="KTQ97957.1"/>
    <property type="molecule type" value="Genomic_DNA"/>
</dbReference>
<dbReference type="HAMAP" id="MF_00836">
    <property type="entry name" value="PhnN"/>
    <property type="match status" value="1"/>
</dbReference>
<comment type="function">
    <text evidence="6">Catalyzes the phosphorylation of ribose 1,5-bisphosphate to 5-phospho-D-ribosyl alpha-1-diphosphate (PRPP).</text>
</comment>
<dbReference type="PATRIC" id="fig|401562.3.peg.3580"/>
<protein>
    <recommendedName>
        <fullName evidence="6">Ribose 1,5-bisphosphate phosphokinase PhnN</fullName>
        <ecNumber evidence="6">2.7.4.23</ecNumber>
    </recommendedName>
    <alternativeName>
        <fullName evidence="6">Ribose 1,5-bisphosphokinase</fullName>
    </alternativeName>
</protein>
<reference evidence="7 8" key="1">
    <citation type="journal article" date="2016" name="Front. Microbiol.">
        <title>Genomic Resource of Rice Seed Associated Bacteria.</title>
        <authorList>
            <person name="Midha S."/>
            <person name="Bansal K."/>
            <person name="Sharma S."/>
            <person name="Kumar N."/>
            <person name="Patil P.P."/>
            <person name="Chaudhry V."/>
            <person name="Patil P.B."/>
        </authorList>
    </citation>
    <scope>NUCLEOTIDE SEQUENCE [LARGE SCALE GENOMIC DNA]</scope>
    <source>
        <strain evidence="7 8">NS226</strain>
    </source>
</reference>
<evidence type="ECO:0000256" key="5">
    <source>
        <dbReference type="ARBA" id="ARBA00022840"/>
    </source>
</evidence>
<evidence type="ECO:0000313" key="7">
    <source>
        <dbReference type="EMBL" id="KTQ97957.1"/>
    </source>
</evidence>
<dbReference type="RefSeq" id="WP_153005257.1">
    <property type="nucleotide sequence ID" value="NZ_LDPZ01000005.1"/>
</dbReference>
<organism evidence="7 8">
    <name type="scientific">Aureimonas ureilytica</name>
    <dbReference type="NCBI Taxonomy" id="401562"/>
    <lineage>
        <taxon>Bacteria</taxon>
        <taxon>Pseudomonadati</taxon>
        <taxon>Pseudomonadota</taxon>
        <taxon>Alphaproteobacteria</taxon>
        <taxon>Hyphomicrobiales</taxon>
        <taxon>Aurantimonadaceae</taxon>
        <taxon>Aureimonas</taxon>
    </lineage>
</organism>
<evidence type="ECO:0000256" key="3">
    <source>
        <dbReference type="ARBA" id="ARBA00022679"/>
    </source>
</evidence>
<keyword evidence="4 6" id="KW-0547">Nucleotide-binding</keyword>
<dbReference type="GO" id="GO:0006015">
    <property type="term" value="P:5-phosphoribose 1-diphosphate biosynthetic process"/>
    <property type="evidence" value="ECO:0007669"/>
    <property type="project" value="UniProtKB-UniRule"/>
</dbReference>
<dbReference type="GO" id="GO:0019634">
    <property type="term" value="P:organic phosphonate metabolic process"/>
    <property type="evidence" value="ECO:0007669"/>
    <property type="project" value="UniProtKB-UniRule"/>
</dbReference>
<gene>
    <name evidence="6" type="primary">phnN</name>
    <name evidence="7" type="ORF">NS226_02245</name>
</gene>
<dbReference type="Proteomes" id="UP000078272">
    <property type="component" value="Unassembled WGS sequence"/>
</dbReference>
<sequence>MSPDRVPHSAGILLAVVGPSGAGKDTLIRLALERLGDEPRLSLARRVITRACDGGSELHDTLDEGTFAQAEADGHFCLTWRAHGLAYGLPRSVADEVSNGALVIANLSRRSLKAATDRFPRLAVVEITAPREVLVARIAARGRETREEIEARIARSVPVEAGEGVWRFLRIDNSGPAEEGASRLETHIRSLIAELAERSDTLQRV</sequence>
<evidence type="ECO:0000256" key="6">
    <source>
        <dbReference type="HAMAP-Rule" id="MF_00836"/>
    </source>
</evidence>
<dbReference type="NCBIfam" id="TIGR02322">
    <property type="entry name" value="phosphon_PhnN"/>
    <property type="match status" value="1"/>
</dbReference>
<dbReference type="SUPFAM" id="SSF52540">
    <property type="entry name" value="P-loop containing nucleoside triphosphate hydrolases"/>
    <property type="match status" value="1"/>
</dbReference>
<dbReference type="OrthoDB" id="341217at2"/>
<dbReference type="GO" id="GO:0005524">
    <property type="term" value="F:ATP binding"/>
    <property type="evidence" value="ECO:0007669"/>
    <property type="project" value="UniProtKB-KW"/>
</dbReference>
<evidence type="ECO:0000256" key="1">
    <source>
        <dbReference type="ARBA" id="ARBA00000373"/>
    </source>
</evidence>
<dbReference type="EC" id="2.7.4.23" evidence="6"/>
<evidence type="ECO:0000256" key="2">
    <source>
        <dbReference type="ARBA" id="ARBA00005069"/>
    </source>
</evidence>
<keyword evidence="7" id="KW-0418">Kinase</keyword>
<feature type="binding site" evidence="6">
    <location>
        <begin position="18"/>
        <end position="25"/>
    </location>
    <ligand>
        <name>ATP</name>
        <dbReference type="ChEBI" id="CHEBI:30616"/>
    </ligand>
</feature>
<dbReference type="InterPro" id="IPR027417">
    <property type="entry name" value="P-loop_NTPase"/>
</dbReference>
<dbReference type="UniPathway" id="UPA00087">
    <property type="reaction ID" value="UER00175"/>
</dbReference>
<dbReference type="InterPro" id="IPR012699">
    <property type="entry name" value="PhnN"/>
</dbReference>
<dbReference type="Gene3D" id="3.40.50.300">
    <property type="entry name" value="P-loop containing nucleotide triphosphate hydrolases"/>
    <property type="match status" value="1"/>
</dbReference>